<sequence length="842" mass="94989">MDNRPVNTSPQNTHRGTNTTLGTDPVSQKEMLQLSGKHYKVSKAVIWGLKICRTLFSLGGTIKRPENYFNRLIDEKQNGPQQKPITERNVTHTQISSGFDYNRPFPHRPLPLTPGQQVTANPSQMQKLPMQNTIDYSNQHQYGDDEFPDSMDVFDPNLSNSTANQELSPEGKDIQHSVLSAFSLLETFPPELNRVFPEKAQDEKSIKGFKILNNQSDKIAIPPEKSLNSLDNKTKEAERFRSIADPKYRNIHCHKEFCASTTYQYHATKIDMPNGQYIAAQGPISTTEENYLHLLKENNSPISVALIGESDLLYTRGSKIGTEKNMLRIGPIDVGRPQTIPAQEDENKNIISEAFEIELIETIEIPSLDFRIDKLRIDGKTHFRVSEMGWKDFSAGNPARLVAVALIVEKLRHNPEVVDRIDERIVINCNAGVGRTGSFITTDDTVRQYLEQGGQFESDFDQKILGARARRNNFVQTDGQYSTLNTVHQNLAAIAEPIIDALEMRKLPESQEAFAETQLPVDVNDDNISVISGSSSISEESTDSEYASVSGTQFSRLFDEFNGAEIINDKFKNEAELVSKLEALSIANIRRLIVSGDKNSVARNISDNNIKNKAITLVASIYGKKKAVKYISDFDNNFQKAKEKVENEYKTKNNETHTRVKNAALQEINRQSALNQPPAIPEQKSFEPETPYENFQGYRRRESSDVDLDTVSVASSSSEEDELSVESSRLPPKPKPRGITSEQLATLSEKVTAETIMRKINSRAYQDWEQLYKDLGRVKSKMDLNKLTMEFSALKNQATEERVAQAWEQAINYISVLRERMDIAGPENLVDQPWRTPGSQKF</sequence>
<organism evidence="8 9">
    <name type="scientific">Endozoicomonas elysicola</name>
    <dbReference type="NCBI Taxonomy" id="305900"/>
    <lineage>
        <taxon>Bacteria</taxon>
        <taxon>Pseudomonadati</taxon>
        <taxon>Pseudomonadota</taxon>
        <taxon>Gammaproteobacteria</taxon>
        <taxon>Oceanospirillales</taxon>
        <taxon>Endozoicomonadaceae</taxon>
        <taxon>Endozoicomonas</taxon>
    </lineage>
</organism>
<feature type="region of interest" description="Disordered" evidence="5">
    <location>
        <begin position="697"/>
        <end position="739"/>
    </location>
</feature>
<dbReference type="InterPro" id="IPR050348">
    <property type="entry name" value="Protein-Tyr_Phosphatase"/>
</dbReference>
<dbReference type="SMART" id="SM00404">
    <property type="entry name" value="PTPc_motif"/>
    <property type="match status" value="1"/>
</dbReference>
<dbReference type="SUPFAM" id="SSF52799">
    <property type="entry name" value="(Phosphotyrosine protein) phosphatases II"/>
    <property type="match status" value="1"/>
</dbReference>
<dbReference type="RefSeq" id="WP_020584927.1">
    <property type="nucleotide sequence ID" value="NZ_JOJP01000001.1"/>
</dbReference>
<dbReference type="AlphaFoldDB" id="A0A081KEI5"/>
<reference evidence="8 9" key="1">
    <citation type="submission" date="2014-06" db="EMBL/GenBank/DDBJ databases">
        <title>Whole Genome Sequences of Three Symbiotic Endozoicomonas Bacteria.</title>
        <authorList>
            <person name="Neave M.J."/>
            <person name="Apprill A."/>
            <person name="Voolstra C.R."/>
        </authorList>
    </citation>
    <scope>NUCLEOTIDE SEQUENCE [LARGE SCALE GENOMIC DNA]</scope>
    <source>
        <strain evidence="8 9">DSM 22380</strain>
    </source>
</reference>
<accession>A0A081KEI5</accession>
<gene>
    <name evidence="8" type="ORF">GV64_19145</name>
</gene>
<evidence type="ECO:0000259" key="7">
    <source>
        <dbReference type="PROSITE" id="PS50056"/>
    </source>
</evidence>
<dbReference type="Gene3D" id="3.90.190.10">
    <property type="entry name" value="Protein tyrosine phosphatase superfamily"/>
    <property type="match status" value="1"/>
</dbReference>
<dbReference type="EC" id="3.1.3.48" evidence="2"/>
<dbReference type="PANTHER" id="PTHR19134:SF562">
    <property type="entry name" value="PROTEIN-TYROSINE-PHOSPHATASE"/>
    <property type="match status" value="1"/>
</dbReference>
<dbReference type="PROSITE" id="PS50055">
    <property type="entry name" value="TYR_PHOSPHATASE_PTP"/>
    <property type="match status" value="1"/>
</dbReference>
<name>A0A081KEI5_9GAMM</name>
<dbReference type="SMART" id="SM00194">
    <property type="entry name" value="PTPc"/>
    <property type="match status" value="1"/>
</dbReference>
<dbReference type="Pfam" id="PF00102">
    <property type="entry name" value="Y_phosphatase"/>
    <property type="match status" value="1"/>
</dbReference>
<dbReference type="InterPro" id="IPR000242">
    <property type="entry name" value="PTP_cat"/>
</dbReference>
<dbReference type="PRINTS" id="PR00700">
    <property type="entry name" value="PRTYPHPHTASE"/>
</dbReference>
<dbReference type="GO" id="GO:0004725">
    <property type="term" value="F:protein tyrosine phosphatase activity"/>
    <property type="evidence" value="ECO:0007669"/>
    <property type="project" value="UniProtKB-EC"/>
</dbReference>
<dbReference type="STRING" id="305900.GV64_19145"/>
<evidence type="ECO:0000313" key="8">
    <source>
        <dbReference type="EMBL" id="KEI72561.1"/>
    </source>
</evidence>
<keyword evidence="9" id="KW-1185">Reference proteome</keyword>
<evidence type="ECO:0000256" key="5">
    <source>
        <dbReference type="SAM" id="MobiDB-lite"/>
    </source>
</evidence>
<evidence type="ECO:0000256" key="1">
    <source>
        <dbReference type="ARBA" id="ARBA00009580"/>
    </source>
</evidence>
<keyword evidence="4" id="KW-0904">Protein phosphatase</keyword>
<keyword evidence="3" id="KW-0378">Hydrolase</keyword>
<comment type="caution">
    <text evidence="8">The sequence shown here is derived from an EMBL/GenBank/DDBJ whole genome shotgun (WGS) entry which is preliminary data.</text>
</comment>
<proteinExistence type="inferred from homology"/>
<comment type="similarity">
    <text evidence="1">Belongs to the protein-tyrosine phosphatase family.</text>
</comment>
<feature type="domain" description="Tyrosine specific protein phosphatases" evidence="7">
    <location>
        <begin position="405"/>
        <end position="482"/>
    </location>
</feature>
<dbReference type="InterPro" id="IPR003595">
    <property type="entry name" value="Tyr_Pase_cat"/>
</dbReference>
<evidence type="ECO:0000256" key="3">
    <source>
        <dbReference type="ARBA" id="ARBA00022801"/>
    </source>
</evidence>
<feature type="region of interest" description="Disordered" evidence="5">
    <location>
        <begin position="1"/>
        <end position="25"/>
    </location>
</feature>
<evidence type="ECO:0000256" key="2">
    <source>
        <dbReference type="ARBA" id="ARBA00013064"/>
    </source>
</evidence>
<evidence type="ECO:0000259" key="6">
    <source>
        <dbReference type="PROSITE" id="PS50055"/>
    </source>
</evidence>
<feature type="domain" description="Tyrosine-protein phosphatase" evidence="6">
    <location>
        <begin position="221"/>
        <end position="491"/>
    </location>
</feature>
<protein>
    <recommendedName>
        <fullName evidence="2">protein-tyrosine-phosphatase</fullName>
        <ecNumber evidence="2">3.1.3.48</ecNumber>
    </recommendedName>
</protein>
<dbReference type="PROSITE" id="PS50056">
    <property type="entry name" value="TYR_PHOSPHATASE_2"/>
    <property type="match status" value="1"/>
</dbReference>
<evidence type="ECO:0000256" key="4">
    <source>
        <dbReference type="ARBA" id="ARBA00022912"/>
    </source>
</evidence>
<dbReference type="EMBL" id="JOJP01000001">
    <property type="protein sequence ID" value="KEI72561.1"/>
    <property type="molecule type" value="Genomic_DNA"/>
</dbReference>
<evidence type="ECO:0000313" key="9">
    <source>
        <dbReference type="Proteomes" id="UP000027997"/>
    </source>
</evidence>
<dbReference type="InterPro" id="IPR000387">
    <property type="entry name" value="Tyr_Pase_dom"/>
</dbReference>
<dbReference type="PANTHER" id="PTHR19134">
    <property type="entry name" value="RECEPTOR-TYPE TYROSINE-PROTEIN PHOSPHATASE"/>
    <property type="match status" value="1"/>
</dbReference>
<dbReference type="Proteomes" id="UP000027997">
    <property type="component" value="Unassembled WGS sequence"/>
</dbReference>
<dbReference type="InterPro" id="IPR029021">
    <property type="entry name" value="Prot-tyrosine_phosphatase-like"/>
</dbReference>